<organism evidence="4 5">
    <name type="scientific">Caenorhabditis bovis</name>
    <dbReference type="NCBI Taxonomy" id="2654633"/>
    <lineage>
        <taxon>Eukaryota</taxon>
        <taxon>Metazoa</taxon>
        <taxon>Ecdysozoa</taxon>
        <taxon>Nematoda</taxon>
        <taxon>Chromadorea</taxon>
        <taxon>Rhabditida</taxon>
        <taxon>Rhabditina</taxon>
        <taxon>Rhabditomorpha</taxon>
        <taxon>Rhabditoidea</taxon>
        <taxon>Rhabditidae</taxon>
        <taxon>Peloderinae</taxon>
        <taxon>Caenorhabditis</taxon>
    </lineage>
</organism>
<dbReference type="GO" id="GO:0022857">
    <property type="term" value="F:transmembrane transporter activity"/>
    <property type="evidence" value="ECO:0007669"/>
    <property type="project" value="InterPro"/>
</dbReference>
<dbReference type="Gene3D" id="1.20.1250.20">
    <property type="entry name" value="MFS general substrate transporter like domains"/>
    <property type="match status" value="2"/>
</dbReference>
<feature type="transmembrane region" description="Helical" evidence="2">
    <location>
        <begin position="96"/>
        <end position="116"/>
    </location>
</feature>
<feature type="transmembrane region" description="Helical" evidence="2">
    <location>
        <begin position="407"/>
        <end position="432"/>
    </location>
</feature>
<proteinExistence type="predicted"/>
<feature type="transmembrane region" description="Helical" evidence="2">
    <location>
        <begin position="277"/>
        <end position="301"/>
    </location>
</feature>
<dbReference type="PROSITE" id="PS50850">
    <property type="entry name" value="MFS"/>
    <property type="match status" value="1"/>
</dbReference>
<dbReference type="InterPro" id="IPR020846">
    <property type="entry name" value="MFS_dom"/>
</dbReference>
<dbReference type="Pfam" id="PF07690">
    <property type="entry name" value="MFS_1"/>
    <property type="match status" value="1"/>
</dbReference>
<dbReference type="Proteomes" id="UP000494206">
    <property type="component" value="Unassembled WGS sequence"/>
</dbReference>
<keyword evidence="5" id="KW-1185">Reference proteome</keyword>
<name>A0A8S1DZB2_9PELO</name>
<comment type="caution">
    <text evidence="4">The sequence shown here is derived from an EMBL/GenBank/DDBJ whole genome shotgun (WGS) entry which is preliminary data.</text>
</comment>
<gene>
    <name evidence="4" type="ORF">CBOVIS_LOCUS211</name>
</gene>
<accession>A0A8S1DZB2</accession>
<feature type="transmembrane region" description="Helical" evidence="2">
    <location>
        <begin position="43"/>
        <end position="67"/>
    </location>
</feature>
<feature type="transmembrane region" description="Helical" evidence="2">
    <location>
        <begin position="313"/>
        <end position="329"/>
    </location>
</feature>
<evidence type="ECO:0000256" key="2">
    <source>
        <dbReference type="SAM" id="Phobius"/>
    </source>
</evidence>
<reference evidence="4 5" key="1">
    <citation type="submission" date="2020-04" db="EMBL/GenBank/DDBJ databases">
        <authorList>
            <person name="Laetsch R D."/>
            <person name="Stevens L."/>
            <person name="Kumar S."/>
            <person name="Blaxter L. M."/>
        </authorList>
    </citation>
    <scope>NUCLEOTIDE SEQUENCE [LARGE SCALE GENOMIC DNA]</scope>
</reference>
<dbReference type="EMBL" id="CADEPM010000001">
    <property type="protein sequence ID" value="CAB3396693.1"/>
    <property type="molecule type" value="Genomic_DNA"/>
</dbReference>
<dbReference type="PANTHER" id="PTHR45757:SF33">
    <property type="entry name" value="MAJOR FACILITATOR SUPERFAMILY (MFS) PROFILE DOMAIN-CONTAINING PROTEIN"/>
    <property type="match status" value="1"/>
</dbReference>
<evidence type="ECO:0000259" key="3">
    <source>
        <dbReference type="PROSITE" id="PS50850"/>
    </source>
</evidence>
<feature type="transmembrane region" description="Helical" evidence="2">
    <location>
        <begin position="349"/>
        <end position="368"/>
    </location>
</feature>
<keyword evidence="2" id="KW-0812">Transmembrane</keyword>
<sequence>MKVVPFDEKPVSVIITPEYLSNISKPPTADTKNDASAIGNIRYIVLLLSALCLSSIMSNVICFNFTVLCMPGTNDTEGLSANKTEYMGYNRHEKTLLFSAVAVGALFGVFPISMGISRYGSRIIFFACGTISSIATAVIPIIAPIDVNLFLLVRFIQGLVFSVCLPIVGAITSAWASLTQQGLFIAALTTFGQLSSVFSMPVAGELCTSEFGWQSVYYVHALVSFLLFLVWYLIFTDRPDNNRLIKPTEIKFITNGKQLNVKESSVPYLEILTTPSIWGIFVGAFGDLVAVQLIHIFSPLYLHQISGYSVEKTGFAAAVPVLFQFIIKLSAGHSSDKIRHFSETFKLRVYNTMALGVSALFLVALAFAPEGNGLLGLILLTIATAMFGFNGGGFNKCAALVSRQYSHFVMANIQVILCLSMLACPILVGLILEAGTLQEWRIVFLLHAGILFLSNAFFCWFATAQPAPWTNREISESRLKNTPLYQMRRV</sequence>
<feature type="transmembrane region" description="Helical" evidence="2">
    <location>
        <begin position="123"/>
        <end position="143"/>
    </location>
</feature>
<evidence type="ECO:0000313" key="4">
    <source>
        <dbReference type="EMBL" id="CAB3396693.1"/>
    </source>
</evidence>
<feature type="transmembrane region" description="Helical" evidence="2">
    <location>
        <begin position="183"/>
        <end position="203"/>
    </location>
</feature>
<feature type="transmembrane region" description="Helical" evidence="2">
    <location>
        <begin position="215"/>
        <end position="235"/>
    </location>
</feature>
<evidence type="ECO:0000313" key="5">
    <source>
        <dbReference type="Proteomes" id="UP000494206"/>
    </source>
</evidence>
<comment type="subcellular location">
    <subcellularLocation>
        <location evidence="1">Membrane</location>
        <topology evidence="1">Multi-pass membrane protein</topology>
    </subcellularLocation>
</comment>
<feature type="domain" description="Major facilitator superfamily (MFS) profile" evidence="3">
    <location>
        <begin position="43"/>
        <end position="466"/>
    </location>
</feature>
<dbReference type="OrthoDB" id="2985014at2759"/>
<evidence type="ECO:0000256" key="1">
    <source>
        <dbReference type="ARBA" id="ARBA00004141"/>
    </source>
</evidence>
<dbReference type="InterPro" id="IPR036259">
    <property type="entry name" value="MFS_trans_sf"/>
</dbReference>
<dbReference type="PANTHER" id="PTHR45757">
    <property type="entry name" value="PROTEIN CBG23364-RELATED"/>
    <property type="match status" value="1"/>
</dbReference>
<feature type="transmembrane region" description="Helical" evidence="2">
    <location>
        <begin position="444"/>
        <end position="463"/>
    </location>
</feature>
<feature type="transmembrane region" description="Helical" evidence="2">
    <location>
        <begin position="374"/>
        <end position="395"/>
    </location>
</feature>
<keyword evidence="2" id="KW-1133">Transmembrane helix</keyword>
<feature type="transmembrane region" description="Helical" evidence="2">
    <location>
        <begin position="155"/>
        <end position="176"/>
    </location>
</feature>
<keyword evidence="2" id="KW-0472">Membrane</keyword>
<dbReference type="AlphaFoldDB" id="A0A8S1DZB2"/>
<dbReference type="GO" id="GO:0016020">
    <property type="term" value="C:membrane"/>
    <property type="evidence" value="ECO:0007669"/>
    <property type="project" value="UniProtKB-SubCell"/>
</dbReference>
<dbReference type="InterPro" id="IPR011701">
    <property type="entry name" value="MFS"/>
</dbReference>
<protein>
    <recommendedName>
        <fullName evidence="3">Major facilitator superfamily (MFS) profile domain-containing protein</fullName>
    </recommendedName>
</protein>
<dbReference type="SUPFAM" id="SSF103473">
    <property type="entry name" value="MFS general substrate transporter"/>
    <property type="match status" value="1"/>
</dbReference>